<accession>A0A7T9DJX5</accession>
<dbReference type="InterPro" id="IPR006978">
    <property type="entry name" value="Nre_N"/>
</dbReference>
<evidence type="ECO:0000256" key="1">
    <source>
        <dbReference type="HAMAP-Rule" id="MF_02096"/>
    </source>
</evidence>
<dbReference type="Proteomes" id="UP000596004">
    <property type="component" value="Chromosome"/>
</dbReference>
<evidence type="ECO:0000259" key="2">
    <source>
        <dbReference type="Pfam" id="PF04894"/>
    </source>
</evidence>
<dbReference type="PANTHER" id="PTHR38136:SF2">
    <property type="entry name" value="DNA REPAIR PROTEIN"/>
    <property type="match status" value="1"/>
</dbReference>
<dbReference type="Pfam" id="PF04894">
    <property type="entry name" value="Nre_N"/>
    <property type="match status" value="1"/>
</dbReference>
<dbReference type="InterPro" id="IPR033167">
    <property type="entry name" value="Nre"/>
</dbReference>
<gene>
    <name evidence="4" type="ORF">IPJ89_00495</name>
</gene>
<dbReference type="Pfam" id="PF04895">
    <property type="entry name" value="Nre_C"/>
    <property type="match status" value="1"/>
</dbReference>
<protein>
    <recommendedName>
        <fullName evidence="1">DNA repair protein</fullName>
    </recommendedName>
</protein>
<keyword evidence="1" id="KW-0227">DNA damage</keyword>
<dbReference type="PANTHER" id="PTHR38136">
    <property type="entry name" value="DNA REPAIR PROTEIN"/>
    <property type="match status" value="1"/>
</dbReference>
<name>A0A7T9DJX5_9ARCH</name>
<evidence type="ECO:0000313" key="4">
    <source>
        <dbReference type="EMBL" id="QQR92710.1"/>
    </source>
</evidence>
<feature type="domain" description="Archaeal Nre N-terminal" evidence="2">
    <location>
        <begin position="31"/>
        <end position="298"/>
    </location>
</feature>
<evidence type="ECO:0000259" key="3">
    <source>
        <dbReference type="Pfam" id="PF04895"/>
    </source>
</evidence>
<proteinExistence type="inferred from homology"/>
<comment type="function">
    <text evidence="1">Involved in DNA damage repair.</text>
</comment>
<dbReference type="AlphaFoldDB" id="A0A7T9DJX5"/>
<dbReference type="InterPro" id="IPR006979">
    <property type="entry name" value="Nre_C"/>
</dbReference>
<dbReference type="GO" id="GO:0006281">
    <property type="term" value="P:DNA repair"/>
    <property type="evidence" value="ECO:0007669"/>
    <property type="project" value="UniProtKB-UniRule"/>
</dbReference>
<dbReference type="HAMAP" id="MF_02096">
    <property type="entry name" value="Nre"/>
    <property type="match status" value="1"/>
</dbReference>
<keyword evidence="1" id="KW-0234">DNA repair</keyword>
<dbReference type="EMBL" id="CP064981">
    <property type="protein sequence ID" value="QQR92710.1"/>
    <property type="molecule type" value="Genomic_DNA"/>
</dbReference>
<comment type="similarity">
    <text evidence="1">Belongs to the Nre family.</text>
</comment>
<organism evidence="4">
    <name type="scientific">Candidatus Iainarchaeum sp</name>
    <dbReference type="NCBI Taxonomy" id="3101447"/>
    <lineage>
        <taxon>Archaea</taxon>
        <taxon>Candidatus Iainarchaeota</taxon>
        <taxon>Candidatus Iainarchaeia</taxon>
        <taxon>Candidatus Iainarchaeales</taxon>
        <taxon>Candidatus Iainarchaeaceae</taxon>
        <taxon>Candidatus Iainarchaeum</taxon>
    </lineage>
</organism>
<comment type="caution">
    <text evidence="1">Lacks conserved residue(s) required for the propagation of feature annotation.</text>
</comment>
<reference evidence="4" key="1">
    <citation type="submission" date="2020-11" db="EMBL/GenBank/DDBJ databases">
        <title>Connecting structure to function with the recovery of over 1000 high-quality activated sludge metagenome-assembled genomes encoding full-length rRNA genes using long-read sequencing.</title>
        <authorList>
            <person name="Singleton C.M."/>
            <person name="Petriglieri F."/>
            <person name="Kristensen J.M."/>
            <person name="Kirkegaard R.H."/>
            <person name="Michaelsen T.Y."/>
            <person name="Andersen M.H."/>
            <person name="Karst S.M."/>
            <person name="Dueholm M.S."/>
            <person name="Nielsen P.H."/>
            <person name="Albertsen M."/>
        </authorList>
    </citation>
    <scope>NUCLEOTIDE SEQUENCE</scope>
    <source>
        <strain evidence="4">Fred_18-Q3-R57-64_BAT3C.431</strain>
    </source>
</reference>
<feature type="domain" description="Archaeal Nre C-terminal" evidence="3">
    <location>
        <begin position="312"/>
        <end position="421"/>
    </location>
</feature>
<sequence length="423" mass="48045">MHPLPTSAPSSDVKPSPETCVKCRGRLWCGPICWILEKHQTKQQSLQQINEKSFAGSSPPSVFVSHYGYPKVKMAPMAPTYFSEDADLLDNPERWFGTPLETLVGYRTQLVRSNIPVSIHAAKDPGKELQQVQEIAMSVKKLDVAIELTKKPQAELHFTDAAPPMGPQAPLKSLALQENPKIPQKVDYLVSDTHAKAATAMNELYADEIPVHHLYKLLSVGTLGEKDNRKLVPTRWAITAVDDTIGKQEIEALKDFPSIDQFHVFESHYLDNHFFVLLLPREWSFDIMEAYRPGGFWSKEMKGVHMSCDHEFYEGRKNYAENVAGGYYATRLAVVEYLHAQRKQAACVIFREIGPGYQQPMGVWQCRQNVRNAMQSEKKEFDSLDAALAHLATKLSIPIDVWKKNSKLLDRVQHQKRILDFFK</sequence>